<dbReference type="OrthoDB" id="5821797at2759"/>
<name>A0A8S1FBV8_9PELO</name>
<accession>A0A8S1FBV8</accession>
<keyword evidence="3" id="KW-1185">Reference proteome</keyword>
<dbReference type="AlphaFoldDB" id="A0A8S1FBV8"/>
<dbReference type="Proteomes" id="UP000494206">
    <property type="component" value="Unassembled WGS sequence"/>
</dbReference>
<dbReference type="EMBL" id="CADEPM010000013">
    <property type="protein sequence ID" value="CAB3411355.1"/>
    <property type="molecule type" value="Genomic_DNA"/>
</dbReference>
<dbReference type="PANTHER" id="PTHR38608:SF2">
    <property type="entry name" value="SIGNAL PEPTIDE PROTEIN"/>
    <property type="match status" value="1"/>
</dbReference>
<evidence type="ECO:0000313" key="2">
    <source>
        <dbReference type="EMBL" id="CAB3411355.1"/>
    </source>
</evidence>
<proteinExistence type="predicted"/>
<evidence type="ECO:0000313" key="3">
    <source>
        <dbReference type="Proteomes" id="UP000494206"/>
    </source>
</evidence>
<dbReference type="PANTHER" id="PTHR38608">
    <property type="entry name" value="PROTEIN CBG07207"/>
    <property type="match status" value="1"/>
</dbReference>
<gene>
    <name evidence="2" type="ORF">CBOVIS_LOCUS12757</name>
</gene>
<reference evidence="2 3" key="1">
    <citation type="submission" date="2020-04" db="EMBL/GenBank/DDBJ databases">
        <authorList>
            <person name="Laetsch R D."/>
            <person name="Stevens L."/>
            <person name="Kumar S."/>
            <person name="Blaxter L. M."/>
        </authorList>
    </citation>
    <scope>NUCLEOTIDE SEQUENCE [LARGE SCALE GENOMIC DNA]</scope>
</reference>
<comment type="caution">
    <text evidence="2">The sequence shown here is derived from an EMBL/GenBank/DDBJ whole genome shotgun (WGS) entry which is preliminary data.</text>
</comment>
<organism evidence="2 3">
    <name type="scientific">Caenorhabditis bovis</name>
    <dbReference type="NCBI Taxonomy" id="2654633"/>
    <lineage>
        <taxon>Eukaryota</taxon>
        <taxon>Metazoa</taxon>
        <taxon>Ecdysozoa</taxon>
        <taxon>Nematoda</taxon>
        <taxon>Chromadorea</taxon>
        <taxon>Rhabditida</taxon>
        <taxon>Rhabditina</taxon>
        <taxon>Rhabditomorpha</taxon>
        <taxon>Rhabditoidea</taxon>
        <taxon>Rhabditidae</taxon>
        <taxon>Peloderinae</taxon>
        <taxon>Caenorhabditis</taxon>
    </lineage>
</organism>
<evidence type="ECO:0000256" key="1">
    <source>
        <dbReference type="SAM" id="MobiDB-lite"/>
    </source>
</evidence>
<sequence length="110" mass="12143">MLGMMNSPSNDVEFYATNRKLSDEIVGTSTDVASSDLQTFSGVKPKDKVTYTPDGRKMINEKIVEVSDASTLWKNTLLFGRIRSTFEKSKKDPNVSISEHADVVEAPPSN</sequence>
<feature type="compositionally biased region" description="Basic and acidic residues" evidence="1">
    <location>
        <begin position="90"/>
        <end position="103"/>
    </location>
</feature>
<protein>
    <submittedName>
        <fullName evidence="2">Uncharacterized protein</fullName>
    </submittedName>
</protein>
<feature type="region of interest" description="Disordered" evidence="1">
    <location>
        <begin position="90"/>
        <end position="110"/>
    </location>
</feature>